<dbReference type="RefSeq" id="XP_005817881.1">
    <property type="nucleotide sequence ID" value="XM_005817824.1"/>
</dbReference>
<reference evidence="2" key="3">
    <citation type="submission" date="2015-06" db="UniProtKB">
        <authorList>
            <consortium name="EnsemblProtists"/>
        </authorList>
    </citation>
    <scope>IDENTIFICATION</scope>
</reference>
<dbReference type="PaxDb" id="55529-EKX30901"/>
<evidence type="ECO:0000313" key="3">
    <source>
        <dbReference type="Proteomes" id="UP000011087"/>
    </source>
</evidence>
<dbReference type="AlphaFoldDB" id="L1I3V3"/>
<sequence length="137" mass="15235">SGDKPRDPRRVYANPVYPEICPILALGIYLLCYLPDELSLFPGRSQYKRFMQVLSKIMMPPNQSESAAPIFNTYLRYEAAGDAFVGRTITGLPIDSSEFAILPPHFKEADSSGMVTSAIQMLFPTLPMCMYGVAEFA</sequence>
<dbReference type="STRING" id="905079.L1I3V3"/>
<dbReference type="EnsemblProtists" id="EKX30901">
    <property type="protein sequence ID" value="EKX30901"/>
    <property type="gene ID" value="GUITHDRAFT_47473"/>
</dbReference>
<gene>
    <name evidence="1" type="ORF">GUITHDRAFT_47473</name>
</gene>
<organism evidence="1">
    <name type="scientific">Guillardia theta (strain CCMP2712)</name>
    <name type="common">Cryptophyte</name>
    <dbReference type="NCBI Taxonomy" id="905079"/>
    <lineage>
        <taxon>Eukaryota</taxon>
        <taxon>Cryptophyceae</taxon>
        <taxon>Pyrenomonadales</taxon>
        <taxon>Geminigeraceae</taxon>
        <taxon>Guillardia</taxon>
    </lineage>
</organism>
<dbReference type="HOGENOM" id="CLU_1870563_0_0_1"/>
<name>L1I3V3_GUITC</name>
<accession>L1I3V3</accession>
<evidence type="ECO:0000313" key="2">
    <source>
        <dbReference type="EnsemblProtists" id="EKX30901"/>
    </source>
</evidence>
<dbReference type="KEGG" id="gtt:GUITHDRAFT_47473"/>
<reference evidence="1 3" key="1">
    <citation type="journal article" date="2012" name="Nature">
        <title>Algal genomes reveal evolutionary mosaicism and the fate of nucleomorphs.</title>
        <authorList>
            <consortium name="DOE Joint Genome Institute"/>
            <person name="Curtis B.A."/>
            <person name="Tanifuji G."/>
            <person name="Burki F."/>
            <person name="Gruber A."/>
            <person name="Irimia M."/>
            <person name="Maruyama S."/>
            <person name="Arias M.C."/>
            <person name="Ball S.G."/>
            <person name="Gile G.H."/>
            <person name="Hirakawa Y."/>
            <person name="Hopkins J.F."/>
            <person name="Kuo A."/>
            <person name="Rensing S.A."/>
            <person name="Schmutz J."/>
            <person name="Symeonidi A."/>
            <person name="Elias M."/>
            <person name="Eveleigh R.J."/>
            <person name="Herman E.K."/>
            <person name="Klute M.J."/>
            <person name="Nakayama T."/>
            <person name="Obornik M."/>
            <person name="Reyes-Prieto A."/>
            <person name="Armbrust E.V."/>
            <person name="Aves S.J."/>
            <person name="Beiko R.G."/>
            <person name="Coutinho P."/>
            <person name="Dacks J.B."/>
            <person name="Durnford D.G."/>
            <person name="Fast N.M."/>
            <person name="Green B.R."/>
            <person name="Grisdale C.J."/>
            <person name="Hempel F."/>
            <person name="Henrissat B."/>
            <person name="Hoppner M.P."/>
            <person name="Ishida K."/>
            <person name="Kim E."/>
            <person name="Koreny L."/>
            <person name="Kroth P.G."/>
            <person name="Liu Y."/>
            <person name="Malik S.B."/>
            <person name="Maier U.G."/>
            <person name="McRose D."/>
            <person name="Mock T."/>
            <person name="Neilson J.A."/>
            <person name="Onodera N.T."/>
            <person name="Poole A.M."/>
            <person name="Pritham E.J."/>
            <person name="Richards T.A."/>
            <person name="Rocap G."/>
            <person name="Roy S.W."/>
            <person name="Sarai C."/>
            <person name="Schaack S."/>
            <person name="Shirato S."/>
            <person name="Slamovits C.H."/>
            <person name="Spencer D.F."/>
            <person name="Suzuki S."/>
            <person name="Worden A.Z."/>
            <person name="Zauner S."/>
            <person name="Barry K."/>
            <person name="Bell C."/>
            <person name="Bharti A.K."/>
            <person name="Crow J.A."/>
            <person name="Grimwood J."/>
            <person name="Kramer R."/>
            <person name="Lindquist E."/>
            <person name="Lucas S."/>
            <person name="Salamov A."/>
            <person name="McFadden G.I."/>
            <person name="Lane C.E."/>
            <person name="Keeling P.J."/>
            <person name="Gray M.W."/>
            <person name="Grigoriev I.V."/>
            <person name="Archibald J.M."/>
        </authorList>
    </citation>
    <scope>NUCLEOTIDE SEQUENCE</scope>
    <source>
        <strain evidence="1 3">CCMP2712</strain>
    </source>
</reference>
<feature type="non-terminal residue" evidence="1">
    <location>
        <position position="1"/>
    </location>
</feature>
<dbReference type="EMBL" id="JH993466">
    <property type="protein sequence ID" value="EKX30901.1"/>
    <property type="molecule type" value="Genomic_DNA"/>
</dbReference>
<dbReference type="GeneID" id="17287620"/>
<proteinExistence type="predicted"/>
<feature type="non-terminal residue" evidence="1">
    <location>
        <position position="137"/>
    </location>
</feature>
<dbReference type="Proteomes" id="UP000011087">
    <property type="component" value="Unassembled WGS sequence"/>
</dbReference>
<dbReference type="OrthoDB" id="164891at2759"/>
<evidence type="ECO:0000313" key="1">
    <source>
        <dbReference type="EMBL" id="EKX30901.1"/>
    </source>
</evidence>
<reference evidence="3" key="2">
    <citation type="submission" date="2012-11" db="EMBL/GenBank/DDBJ databases">
        <authorList>
            <person name="Kuo A."/>
            <person name="Curtis B.A."/>
            <person name="Tanifuji G."/>
            <person name="Burki F."/>
            <person name="Gruber A."/>
            <person name="Irimia M."/>
            <person name="Maruyama S."/>
            <person name="Arias M.C."/>
            <person name="Ball S.G."/>
            <person name="Gile G.H."/>
            <person name="Hirakawa Y."/>
            <person name="Hopkins J.F."/>
            <person name="Rensing S.A."/>
            <person name="Schmutz J."/>
            <person name="Symeonidi A."/>
            <person name="Elias M."/>
            <person name="Eveleigh R.J."/>
            <person name="Herman E.K."/>
            <person name="Klute M.J."/>
            <person name="Nakayama T."/>
            <person name="Obornik M."/>
            <person name="Reyes-Prieto A."/>
            <person name="Armbrust E.V."/>
            <person name="Aves S.J."/>
            <person name="Beiko R.G."/>
            <person name="Coutinho P."/>
            <person name="Dacks J.B."/>
            <person name="Durnford D.G."/>
            <person name="Fast N.M."/>
            <person name="Green B.R."/>
            <person name="Grisdale C."/>
            <person name="Hempe F."/>
            <person name="Henrissat B."/>
            <person name="Hoppner M.P."/>
            <person name="Ishida K.-I."/>
            <person name="Kim E."/>
            <person name="Koreny L."/>
            <person name="Kroth P.G."/>
            <person name="Liu Y."/>
            <person name="Malik S.-B."/>
            <person name="Maier U.G."/>
            <person name="McRose D."/>
            <person name="Mock T."/>
            <person name="Neilson J.A."/>
            <person name="Onodera N.T."/>
            <person name="Poole A.M."/>
            <person name="Pritham E.J."/>
            <person name="Richards T.A."/>
            <person name="Rocap G."/>
            <person name="Roy S.W."/>
            <person name="Sarai C."/>
            <person name="Schaack S."/>
            <person name="Shirato S."/>
            <person name="Slamovits C.H."/>
            <person name="Spencer D.F."/>
            <person name="Suzuki S."/>
            <person name="Worden A.Z."/>
            <person name="Zauner S."/>
            <person name="Barry K."/>
            <person name="Bell C."/>
            <person name="Bharti A.K."/>
            <person name="Crow J.A."/>
            <person name="Grimwood J."/>
            <person name="Kramer R."/>
            <person name="Lindquist E."/>
            <person name="Lucas S."/>
            <person name="Salamov A."/>
            <person name="McFadden G.I."/>
            <person name="Lane C.E."/>
            <person name="Keeling P.J."/>
            <person name="Gray M.W."/>
            <person name="Grigoriev I.V."/>
            <person name="Archibald J.M."/>
        </authorList>
    </citation>
    <scope>NUCLEOTIDE SEQUENCE</scope>
    <source>
        <strain evidence="3">CCMP2712</strain>
    </source>
</reference>
<dbReference type="OMA" id="WTCCITA"/>
<keyword evidence="3" id="KW-1185">Reference proteome</keyword>
<protein>
    <submittedName>
        <fullName evidence="1 2">Uncharacterized protein</fullName>
    </submittedName>
</protein>